<protein>
    <submittedName>
        <fullName evidence="1">Uncharacterized protein</fullName>
    </submittedName>
</protein>
<dbReference type="RefSeq" id="WP_122188559.1">
    <property type="nucleotide sequence ID" value="NZ_RFFH01000005.1"/>
</dbReference>
<evidence type="ECO:0000313" key="1">
    <source>
        <dbReference type="EMBL" id="RMI32216.1"/>
    </source>
</evidence>
<dbReference type="OrthoDB" id="4530311at2"/>
<comment type="caution">
    <text evidence="1">The sequence shown here is derived from an EMBL/GenBank/DDBJ whole genome shotgun (WGS) entry which is preliminary data.</text>
</comment>
<dbReference type="EMBL" id="RFFH01000005">
    <property type="protein sequence ID" value="RMI32216.1"/>
    <property type="molecule type" value="Genomic_DNA"/>
</dbReference>
<reference evidence="1 2" key="1">
    <citation type="submission" date="2018-10" db="EMBL/GenBank/DDBJ databases">
        <title>Isolation from cow dung.</title>
        <authorList>
            <person name="Ling L."/>
        </authorList>
    </citation>
    <scope>NUCLEOTIDE SEQUENCE [LARGE SCALE GENOMIC DNA]</scope>
    <source>
        <strain evidence="1 2">NEAU-LL90</strain>
    </source>
</reference>
<dbReference type="Proteomes" id="UP000279275">
    <property type="component" value="Unassembled WGS sequence"/>
</dbReference>
<evidence type="ECO:0000313" key="2">
    <source>
        <dbReference type="Proteomes" id="UP000279275"/>
    </source>
</evidence>
<proteinExistence type="predicted"/>
<keyword evidence="2" id="KW-1185">Reference proteome</keyword>
<accession>A0A3M2L5H8</accession>
<organism evidence="1 2">
    <name type="scientific">Nocardia stercoris</name>
    <dbReference type="NCBI Taxonomy" id="2483361"/>
    <lineage>
        <taxon>Bacteria</taxon>
        <taxon>Bacillati</taxon>
        <taxon>Actinomycetota</taxon>
        <taxon>Actinomycetes</taxon>
        <taxon>Mycobacteriales</taxon>
        <taxon>Nocardiaceae</taxon>
        <taxon>Nocardia</taxon>
    </lineage>
</organism>
<name>A0A3M2L5H8_9NOCA</name>
<gene>
    <name evidence="1" type="ORF">EBN03_14550</name>
</gene>
<dbReference type="AlphaFoldDB" id="A0A3M2L5H8"/>
<sequence>MRDEQDVPTASPEQYLEVFRHPGVAREQLEALLAAVDRMLDTTASGWAPVATAIGFRLERALRLALAERDAAEQARARRLDIRNRVVAACDAVSDVMLFMPAVAAAELEAGTAALREGFDLYEDGGVRASERQLDAPHTHPAALEQRRSELELMLTTAVRARRELLDSTVAVLHDRLGYRPGGLGVPWVVTEIVCAGIDIAEPFEATARLLPECELRSLLEQIVTDARLAAVAGAEPE</sequence>